<evidence type="ECO:0000256" key="4">
    <source>
        <dbReference type="ARBA" id="ARBA00022771"/>
    </source>
</evidence>
<dbReference type="Pfam" id="PF00096">
    <property type="entry name" value="zf-C2H2"/>
    <property type="match status" value="2"/>
</dbReference>
<evidence type="ECO:0000256" key="12">
    <source>
        <dbReference type="SAM" id="MobiDB-lite"/>
    </source>
</evidence>
<name>A0ABM1XNC2_AEDAL</name>
<reference evidence="15" key="2">
    <citation type="submission" date="2025-05" db="UniProtKB">
        <authorList>
            <consortium name="EnsemblMetazoa"/>
        </authorList>
    </citation>
    <scope>IDENTIFICATION</scope>
    <source>
        <strain evidence="15">Foshan</strain>
    </source>
</reference>
<dbReference type="InterPro" id="IPR050331">
    <property type="entry name" value="Zinc_finger"/>
</dbReference>
<evidence type="ECO:0000256" key="5">
    <source>
        <dbReference type="ARBA" id="ARBA00022833"/>
    </source>
</evidence>
<comment type="subcellular location">
    <subcellularLocation>
        <location evidence="1">Nucleus</location>
    </subcellularLocation>
</comment>
<keyword evidence="9" id="KW-0539">Nucleus</keyword>
<feature type="domain" description="C2H2-type" evidence="13">
    <location>
        <begin position="430"/>
        <end position="457"/>
    </location>
</feature>
<evidence type="ECO:0000256" key="9">
    <source>
        <dbReference type="ARBA" id="ARBA00023242"/>
    </source>
</evidence>
<dbReference type="PROSITE" id="PS00028">
    <property type="entry name" value="ZINC_FINGER_C2H2_1"/>
    <property type="match status" value="6"/>
</dbReference>
<keyword evidence="4 10" id="KW-0863">Zinc-finger</keyword>
<evidence type="ECO:0000256" key="7">
    <source>
        <dbReference type="ARBA" id="ARBA00023125"/>
    </source>
</evidence>
<feature type="domain" description="C2H2-type" evidence="13">
    <location>
        <begin position="237"/>
        <end position="265"/>
    </location>
</feature>
<dbReference type="InterPro" id="IPR012934">
    <property type="entry name" value="Znf_AD"/>
</dbReference>
<keyword evidence="8" id="KW-0804">Transcription</keyword>
<dbReference type="RefSeq" id="XP_062702206.1">
    <property type="nucleotide sequence ID" value="XM_062846222.1"/>
</dbReference>
<dbReference type="Proteomes" id="UP000069940">
    <property type="component" value="Unassembled WGS sequence"/>
</dbReference>
<dbReference type="PANTHER" id="PTHR16515">
    <property type="entry name" value="PR DOMAIN ZINC FINGER PROTEIN"/>
    <property type="match status" value="1"/>
</dbReference>
<feature type="domain" description="C2H2-type" evidence="13">
    <location>
        <begin position="353"/>
        <end position="380"/>
    </location>
</feature>
<dbReference type="Gene3D" id="3.40.1800.20">
    <property type="match status" value="1"/>
</dbReference>
<evidence type="ECO:0000313" key="16">
    <source>
        <dbReference type="Proteomes" id="UP000069940"/>
    </source>
</evidence>
<sequence length="508" mass="57661">MAYPIMDLSKICRMCSSEHVSVRSIFYDYTDLRLPQTISEVLRLEISLADGLPTNICEPCVGILTKMKHLVDQFRANERALRQRIFGMVFGGDNTTYAAGAMNSGLIFKEVPVNSVNPCITTQPTQQYVPALVPPVSQNHAIPEVKEEEESDSSSDDDSDCDGSAPNGQKRANSKPDFKCYICKSDSLGTSKALADHLAAAHSGLVPQTCTECITEPIVLRDVRALNSHRRMHSQPIKCEYCDRRYGDYHGRDEHVRLYHLGEGAPCPSPCQQCGKICKSVAALKSHMRNHKQDVRCDQCGKVFHKQHKLQEHVKWFHGPQPERHQCNICNKVLHTLASYNSHLKLHNEDKNYSCDLCPLKFYTAANLRTHKRVHQKNANYKPKKDWTGHYTVARAADGSKMYSCNLCGKTATGYINTIISHVRLHFKEVRCDQCDLKFTFVNQLKAHYVVHTRERNFKCNYCEKDFMYDSHMRHHIKQAHPAEREAERAAAAARKKLAQAHSRGAVH</sequence>
<evidence type="ECO:0000256" key="11">
    <source>
        <dbReference type="PROSITE-ProRule" id="PRU01263"/>
    </source>
</evidence>
<dbReference type="EnsemblMetazoa" id="AALFPA23_001244.R1071">
    <property type="protein sequence ID" value="AALFPA23_001244.P1071"/>
    <property type="gene ID" value="AALFPA23_001244"/>
</dbReference>
<feature type="binding site" evidence="11">
    <location>
        <position position="12"/>
    </location>
    <ligand>
        <name>Zn(2+)</name>
        <dbReference type="ChEBI" id="CHEBI:29105"/>
    </ligand>
</feature>
<dbReference type="SMART" id="SM00355">
    <property type="entry name" value="ZnF_C2H2"/>
    <property type="match status" value="10"/>
</dbReference>
<evidence type="ECO:0000256" key="3">
    <source>
        <dbReference type="ARBA" id="ARBA00022737"/>
    </source>
</evidence>
<dbReference type="InterPro" id="IPR013087">
    <property type="entry name" value="Znf_C2H2_type"/>
</dbReference>
<feature type="binding site" evidence="11">
    <location>
        <position position="15"/>
    </location>
    <ligand>
        <name>Zn(2+)</name>
        <dbReference type="ChEBI" id="CHEBI:29105"/>
    </ligand>
</feature>
<reference evidence="16" key="1">
    <citation type="journal article" date="2015" name="Proc. Natl. Acad. Sci. U.S.A.">
        <title>Genome sequence of the Asian Tiger mosquito, Aedes albopictus, reveals insights into its biology, genetics, and evolution.</title>
        <authorList>
            <person name="Chen X.G."/>
            <person name="Jiang X."/>
            <person name="Gu J."/>
            <person name="Xu M."/>
            <person name="Wu Y."/>
            <person name="Deng Y."/>
            <person name="Zhang C."/>
            <person name="Bonizzoni M."/>
            <person name="Dermauw W."/>
            <person name="Vontas J."/>
            <person name="Armbruster P."/>
            <person name="Huang X."/>
            <person name="Yang Y."/>
            <person name="Zhang H."/>
            <person name="He W."/>
            <person name="Peng H."/>
            <person name="Liu Y."/>
            <person name="Wu K."/>
            <person name="Chen J."/>
            <person name="Lirakis M."/>
            <person name="Topalis P."/>
            <person name="Van Leeuwen T."/>
            <person name="Hall A.B."/>
            <person name="Jiang X."/>
            <person name="Thorpe C."/>
            <person name="Mueller R.L."/>
            <person name="Sun C."/>
            <person name="Waterhouse R.M."/>
            <person name="Yan G."/>
            <person name="Tu Z.J."/>
            <person name="Fang X."/>
            <person name="James A.A."/>
        </authorList>
    </citation>
    <scope>NUCLEOTIDE SEQUENCE [LARGE SCALE GENOMIC DNA]</scope>
    <source>
        <strain evidence="16">Foshan</strain>
    </source>
</reference>
<dbReference type="SUPFAM" id="SSF57716">
    <property type="entry name" value="Glucocorticoid receptor-like (DNA-binding domain)"/>
    <property type="match status" value="1"/>
</dbReference>
<keyword evidence="2 11" id="KW-0479">Metal-binding</keyword>
<accession>A0ABM1XNC2</accession>
<evidence type="ECO:0000259" key="13">
    <source>
        <dbReference type="PROSITE" id="PS50157"/>
    </source>
</evidence>
<evidence type="ECO:0000313" key="15">
    <source>
        <dbReference type="EnsemblMetazoa" id="AALFPA23_001244.P1071"/>
    </source>
</evidence>
<feature type="domain" description="C2H2-type" evidence="13">
    <location>
        <begin position="269"/>
        <end position="296"/>
    </location>
</feature>
<feature type="binding site" evidence="11">
    <location>
        <position position="60"/>
    </location>
    <ligand>
        <name>Zn(2+)</name>
        <dbReference type="ChEBI" id="CHEBI:29105"/>
    </ligand>
</feature>
<dbReference type="PROSITE" id="PS51915">
    <property type="entry name" value="ZAD"/>
    <property type="match status" value="1"/>
</dbReference>
<keyword evidence="16" id="KW-1185">Reference proteome</keyword>
<evidence type="ECO:0000256" key="2">
    <source>
        <dbReference type="ARBA" id="ARBA00022723"/>
    </source>
</evidence>
<protein>
    <submittedName>
        <fullName evidence="15">Uncharacterized protein</fullName>
    </submittedName>
</protein>
<dbReference type="Pfam" id="PF07776">
    <property type="entry name" value="zf-AD"/>
    <property type="match status" value="1"/>
</dbReference>
<evidence type="ECO:0000256" key="10">
    <source>
        <dbReference type="PROSITE-ProRule" id="PRU00042"/>
    </source>
</evidence>
<feature type="domain" description="ZAD" evidence="14">
    <location>
        <begin position="10"/>
        <end position="84"/>
    </location>
</feature>
<proteinExistence type="predicted"/>
<feature type="compositionally biased region" description="Acidic residues" evidence="12">
    <location>
        <begin position="146"/>
        <end position="161"/>
    </location>
</feature>
<dbReference type="PROSITE" id="PS50157">
    <property type="entry name" value="ZINC_FINGER_C2H2_2"/>
    <property type="match status" value="7"/>
</dbReference>
<feature type="domain" description="C2H2-type" evidence="13">
    <location>
        <begin position="458"/>
        <end position="486"/>
    </location>
</feature>
<evidence type="ECO:0000259" key="14">
    <source>
        <dbReference type="PROSITE" id="PS51915"/>
    </source>
</evidence>
<keyword evidence="5 11" id="KW-0862">Zinc</keyword>
<dbReference type="SMART" id="SM00868">
    <property type="entry name" value="zf-AD"/>
    <property type="match status" value="1"/>
</dbReference>
<keyword evidence="6" id="KW-0805">Transcription regulation</keyword>
<dbReference type="PANTHER" id="PTHR16515:SF49">
    <property type="entry name" value="GASTRULA ZINC FINGER PROTEIN XLCGF49.1-LIKE-RELATED"/>
    <property type="match status" value="1"/>
</dbReference>
<organism evidence="15 16">
    <name type="scientific">Aedes albopictus</name>
    <name type="common">Asian tiger mosquito</name>
    <name type="synonym">Stegomyia albopicta</name>
    <dbReference type="NCBI Taxonomy" id="7160"/>
    <lineage>
        <taxon>Eukaryota</taxon>
        <taxon>Metazoa</taxon>
        <taxon>Ecdysozoa</taxon>
        <taxon>Arthropoda</taxon>
        <taxon>Hexapoda</taxon>
        <taxon>Insecta</taxon>
        <taxon>Pterygota</taxon>
        <taxon>Neoptera</taxon>
        <taxon>Endopterygota</taxon>
        <taxon>Diptera</taxon>
        <taxon>Nematocera</taxon>
        <taxon>Culicoidea</taxon>
        <taxon>Culicidae</taxon>
        <taxon>Culicinae</taxon>
        <taxon>Aedini</taxon>
        <taxon>Aedes</taxon>
        <taxon>Stegomyia</taxon>
    </lineage>
</organism>
<dbReference type="SUPFAM" id="SSF57667">
    <property type="entry name" value="beta-beta-alpha zinc fingers"/>
    <property type="match status" value="4"/>
</dbReference>
<dbReference type="GeneID" id="109400125"/>
<keyword evidence="7" id="KW-0238">DNA-binding</keyword>
<evidence type="ECO:0000256" key="6">
    <source>
        <dbReference type="ARBA" id="ARBA00023015"/>
    </source>
</evidence>
<feature type="domain" description="C2H2-type" evidence="13">
    <location>
        <begin position="295"/>
        <end position="323"/>
    </location>
</feature>
<evidence type="ECO:0000256" key="1">
    <source>
        <dbReference type="ARBA" id="ARBA00004123"/>
    </source>
</evidence>
<dbReference type="Gene3D" id="3.30.160.60">
    <property type="entry name" value="Classic Zinc Finger"/>
    <property type="match status" value="5"/>
</dbReference>
<feature type="domain" description="C2H2-type" evidence="13">
    <location>
        <begin position="325"/>
        <end position="352"/>
    </location>
</feature>
<feature type="region of interest" description="Disordered" evidence="12">
    <location>
        <begin position="144"/>
        <end position="173"/>
    </location>
</feature>
<evidence type="ECO:0000256" key="8">
    <source>
        <dbReference type="ARBA" id="ARBA00023163"/>
    </source>
</evidence>
<dbReference type="InterPro" id="IPR036236">
    <property type="entry name" value="Znf_C2H2_sf"/>
</dbReference>
<keyword evidence="3" id="KW-0677">Repeat</keyword>
<feature type="binding site" evidence="11">
    <location>
        <position position="57"/>
    </location>
    <ligand>
        <name>Zn(2+)</name>
        <dbReference type="ChEBI" id="CHEBI:29105"/>
    </ligand>
</feature>